<keyword evidence="5" id="KW-0548">Nucleotidyltransferase</keyword>
<name>A0A927FBQ1_9BACT</name>
<dbReference type="GO" id="GO:0005829">
    <property type="term" value="C:cytosol"/>
    <property type="evidence" value="ECO:0007669"/>
    <property type="project" value="TreeGrafter"/>
</dbReference>
<feature type="domain" description="Carbohydrate kinase PfkB" evidence="3">
    <location>
        <begin position="386"/>
        <end position="497"/>
    </location>
</feature>
<dbReference type="Gene3D" id="3.40.1190.20">
    <property type="match status" value="1"/>
</dbReference>
<dbReference type="InterPro" id="IPR004821">
    <property type="entry name" value="Cyt_trans-like"/>
</dbReference>
<dbReference type="GO" id="GO:0033786">
    <property type="term" value="F:heptose-1-phosphate adenylyltransferase activity"/>
    <property type="evidence" value="ECO:0007669"/>
    <property type="project" value="TreeGrafter"/>
</dbReference>
<dbReference type="Pfam" id="PF00294">
    <property type="entry name" value="PfkB"/>
    <property type="match status" value="1"/>
</dbReference>
<dbReference type="NCBIfam" id="TIGR00125">
    <property type="entry name" value="cyt_tran_rel"/>
    <property type="match status" value="1"/>
</dbReference>
<dbReference type="Pfam" id="PF01467">
    <property type="entry name" value="CTP_transf_like"/>
    <property type="match status" value="1"/>
</dbReference>
<proteinExistence type="predicted"/>
<dbReference type="Gene3D" id="3.40.50.620">
    <property type="entry name" value="HUPs"/>
    <property type="match status" value="1"/>
</dbReference>
<keyword evidence="6" id="KW-1185">Reference proteome</keyword>
<gene>
    <name evidence="5" type="ORF">IEN85_18035</name>
</gene>
<reference evidence="5" key="1">
    <citation type="submission" date="2020-09" db="EMBL/GenBank/DDBJ databases">
        <title>Pelagicoccus enzymogenes sp. nov. with an EPS production, isolated from marine sediment.</title>
        <authorList>
            <person name="Feng X."/>
        </authorList>
    </citation>
    <scope>NUCLEOTIDE SEQUENCE</scope>
    <source>
        <strain evidence="5">NFK12</strain>
    </source>
</reference>
<keyword evidence="5" id="KW-0808">Transferase</keyword>
<evidence type="ECO:0000313" key="5">
    <source>
        <dbReference type="EMBL" id="MBD5781406.1"/>
    </source>
</evidence>
<dbReference type="PANTHER" id="PTHR46969">
    <property type="entry name" value="BIFUNCTIONAL PROTEIN HLDE"/>
    <property type="match status" value="1"/>
</dbReference>
<dbReference type="EMBL" id="JACYFG010000041">
    <property type="protein sequence ID" value="MBD5781406.1"/>
    <property type="molecule type" value="Genomic_DNA"/>
</dbReference>
<dbReference type="SUPFAM" id="SSF53613">
    <property type="entry name" value="Ribokinase-like"/>
    <property type="match status" value="1"/>
</dbReference>
<keyword evidence="1" id="KW-0511">Multifunctional enzyme</keyword>
<dbReference type="InterPro" id="IPR014729">
    <property type="entry name" value="Rossmann-like_a/b/a_fold"/>
</dbReference>
<dbReference type="AlphaFoldDB" id="A0A927FBQ1"/>
<evidence type="ECO:0000256" key="1">
    <source>
        <dbReference type="ARBA" id="ARBA00023268"/>
    </source>
</evidence>
<dbReference type="PANTHER" id="PTHR46969:SF1">
    <property type="entry name" value="BIFUNCTIONAL PROTEIN HLDE"/>
    <property type="match status" value="1"/>
</dbReference>
<dbReference type="InterPro" id="IPR029056">
    <property type="entry name" value="Ribokinase-like"/>
</dbReference>
<dbReference type="GO" id="GO:0033785">
    <property type="term" value="F:heptose 7-phosphate kinase activity"/>
    <property type="evidence" value="ECO:0007669"/>
    <property type="project" value="TreeGrafter"/>
</dbReference>
<organism evidence="5 6">
    <name type="scientific">Pelagicoccus enzymogenes</name>
    <dbReference type="NCBI Taxonomy" id="2773457"/>
    <lineage>
        <taxon>Bacteria</taxon>
        <taxon>Pseudomonadati</taxon>
        <taxon>Verrucomicrobiota</taxon>
        <taxon>Opitutia</taxon>
        <taxon>Puniceicoccales</taxon>
        <taxon>Pelagicoccaceae</taxon>
        <taxon>Pelagicoccus</taxon>
    </lineage>
</organism>
<dbReference type="SUPFAM" id="SSF52374">
    <property type="entry name" value="Nucleotidylyl transferase"/>
    <property type="match status" value="1"/>
</dbReference>
<sequence>MEYASKIILFDKASQVFEAERAAGHKLVQCHGTFDLIHPGHIVHFEEAKELGDKLVVTLTAAEFVNKGPGRPYFDDALRSKSLAALECVDYVVLIPYAAAVEAIELVKPRYYCKGKEYADQSNDVTGNIADDVKTVERCGGEIRYVGSVVFSSTKLINNNLEHLSEENKEFCKKLAESYSPDKFRDAVENFKKLKVLVLGDVIFDKYTYVHVQGLTTKNRMLSGRYEEESIQLGGSLAVYRHLSPFCGQVDIASIIGTESWLEPLLHEHEIGKQPNLLRDPSFTTIVKQRFVELSKRSQELGKLFSINYIDSQYQNEQIEAQLIDRLFESIKGYDLVVVTDFGHGLMTDKIRSFIQAEAPFLAVNCQTNSYNHGYNLISQQYQHANAFSLDEAELMLDAGKRALDPAADLERLRSKLGSHMAWLTRGAKTTVGLDSRGNASHCARLEDQIVDTIGAGDAFYSLAALAACQDLPIELGTFLGQLAGAQAVRIIGNTESVSKSKLLKGGMSLLNF</sequence>
<feature type="domain" description="Cytidyltransferase-like" evidence="4">
    <location>
        <begin position="31"/>
        <end position="121"/>
    </location>
</feature>
<dbReference type="InterPro" id="IPR011611">
    <property type="entry name" value="PfkB_dom"/>
</dbReference>
<accession>A0A927FBQ1</accession>
<dbReference type="Proteomes" id="UP000622317">
    <property type="component" value="Unassembled WGS sequence"/>
</dbReference>
<evidence type="ECO:0000256" key="2">
    <source>
        <dbReference type="ARBA" id="ARBA00023277"/>
    </source>
</evidence>
<dbReference type="RefSeq" id="WP_191618509.1">
    <property type="nucleotide sequence ID" value="NZ_JACYFG010000041.1"/>
</dbReference>
<evidence type="ECO:0000259" key="4">
    <source>
        <dbReference type="Pfam" id="PF01467"/>
    </source>
</evidence>
<evidence type="ECO:0000313" key="6">
    <source>
        <dbReference type="Proteomes" id="UP000622317"/>
    </source>
</evidence>
<comment type="caution">
    <text evidence="5">The sequence shown here is derived from an EMBL/GenBank/DDBJ whole genome shotgun (WGS) entry which is preliminary data.</text>
</comment>
<keyword evidence="2" id="KW-0119">Carbohydrate metabolism</keyword>
<evidence type="ECO:0000259" key="3">
    <source>
        <dbReference type="Pfam" id="PF00294"/>
    </source>
</evidence>
<protein>
    <submittedName>
        <fullName evidence="5">Adenylyltransferase/cytidyltransferase family protein</fullName>
    </submittedName>
</protein>